<organism evidence="1 2">
    <name type="scientific">Trifolium medium</name>
    <dbReference type="NCBI Taxonomy" id="97028"/>
    <lineage>
        <taxon>Eukaryota</taxon>
        <taxon>Viridiplantae</taxon>
        <taxon>Streptophyta</taxon>
        <taxon>Embryophyta</taxon>
        <taxon>Tracheophyta</taxon>
        <taxon>Spermatophyta</taxon>
        <taxon>Magnoliopsida</taxon>
        <taxon>eudicotyledons</taxon>
        <taxon>Gunneridae</taxon>
        <taxon>Pentapetalae</taxon>
        <taxon>rosids</taxon>
        <taxon>fabids</taxon>
        <taxon>Fabales</taxon>
        <taxon>Fabaceae</taxon>
        <taxon>Papilionoideae</taxon>
        <taxon>50 kb inversion clade</taxon>
        <taxon>NPAAA clade</taxon>
        <taxon>Hologalegina</taxon>
        <taxon>IRL clade</taxon>
        <taxon>Trifolieae</taxon>
        <taxon>Trifolium</taxon>
    </lineage>
</organism>
<dbReference type="EMBL" id="LXQA010836945">
    <property type="protein sequence ID" value="MCI73368.1"/>
    <property type="molecule type" value="Genomic_DNA"/>
</dbReference>
<reference evidence="1 2" key="1">
    <citation type="journal article" date="2018" name="Front. Plant Sci.">
        <title>Red Clover (Trifolium pratense) and Zigzag Clover (T. medium) - A Picture of Genomic Similarities and Differences.</title>
        <authorList>
            <person name="Dluhosova J."/>
            <person name="Istvanek J."/>
            <person name="Nedelnik J."/>
            <person name="Repkova J."/>
        </authorList>
    </citation>
    <scope>NUCLEOTIDE SEQUENCE [LARGE SCALE GENOMIC DNA]</scope>
    <source>
        <strain evidence="2">cv. 10/8</strain>
        <tissue evidence="1">Leaf</tissue>
    </source>
</reference>
<keyword evidence="2" id="KW-1185">Reference proteome</keyword>
<protein>
    <submittedName>
        <fullName evidence="1">Uncharacterized protein</fullName>
    </submittedName>
</protein>
<accession>A0A392UKG6</accession>
<evidence type="ECO:0000313" key="2">
    <source>
        <dbReference type="Proteomes" id="UP000265520"/>
    </source>
</evidence>
<proteinExistence type="predicted"/>
<comment type="caution">
    <text evidence="1">The sequence shown here is derived from an EMBL/GenBank/DDBJ whole genome shotgun (WGS) entry which is preliminary data.</text>
</comment>
<feature type="non-terminal residue" evidence="1">
    <location>
        <position position="51"/>
    </location>
</feature>
<name>A0A392UKG6_9FABA</name>
<dbReference type="AlphaFoldDB" id="A0A392UKG6"/>
<sequence>MLLCDYHDLRKKTNQGDGGEEREKTRGGGLCCKLSRRAALRCRQRCEERDD</sequence>
<dbReference type="Proteomes" id="UP000265520">
    <property type="component" value="Unassembled WGS sequence"/>
</dbReference>
<evidence type="ECO:0000313" key="1">
    <source>
        <dbReference type="EMBL" id="MCI73368.1"/>
    </source>
</evidence>